<feature type="region of interest" description="Disordered" evidence="1">
    <location>
        <begin position="1"/>
        <end position="109"/>
    </location>
</feature>
<dbReference type="EMBL" id="KV425554">
    <property type="protein sequence ID" value="KZT29366.1"/>
    <property type="molecule type" value="Genomic_DNA"/>
</dbReference>
<keyword evidence="2" id="KW-1133">Transmembrane helix</keyword>
<feature type="compositionally biased region" description="Polar residues" evidence="1">
    <location>
        <begin position="443"/>
        <end position="463"/>
    </location>
</feature>
<keyword evidence="2" id="KW-0472">Membrane</keyword>
<reference evidence="3 4" key="1">
    <citation type="journal article" date="2016" name="Mol. Biol. Evol.">
        <title>Comparative Genomics of Early-Diverging Mushroom-Forming Fungi Provides Insights into the Origins of Lignocellulose Decay Capabilities.</title>
        <authorList>
            <person name="Nagy L.G."/>
            <person name="Riley R."/>
            <person name="Tritt A."/>
            <person name="Adam C."/>
            <person name="Daum C."/>
            <person name="Floudas D."/>
            <person name="Sun H."/>
            <person name="Yadav J.S."/>
            <person name="Pangilinan J."/>
            <person name="Larsson K.H."/>
            <person name="Matsuura K."/>
            <person name="Barry K."/>
            <person name="Labutti K."/>
            <person name="Kuo R."/>
            <person name="Ohm R.A."/>
            <person name="Bhattacharya S.S."/>
            <person name="Shirouzu T."/>
            <person name="Yoshinaga Y."/>
            <person name="Martin F.M."/>
            <person name="Grigoriev I.V."/>
            <person name="Hibbett D.S."/>
        </authorList>
    </citation>
    <scope>NUCLEOTIDE SEQUENCE [LARGE SCALE GENOMIC DNA]</scope>
    <source>
        <strain evidence="3 4">HHB14362 ss-1</strain>
    </source>
</reference>
<protein>
    <submittedName>
        <fullName evidence="3">Uncharacterized protein</fullName>
    </submittedName>
</protein>
<dbReference type="InParanoid" id="A0A165V9F8"/>
<feature type="compositionally biased region" description="Basic residues" evidence="1">
    <location>
        <begin position="409"/>
        <end position="426"/>
    </location>
</feature>
<feature type="compositionally biased region" description="Basic residues" evidence="1">
    <location>
        <begin position="596"/>
        <end position="606"/>
    </location>
</feature>
<accession>A0A165V9F8</accession>
<feature type="compositionally biased region" description="Basic residues" evidence="1">
    <location>
        <begin position="89"/>
        <end position="104"/>
    </location>
</feature>
<feature type="compositionally biased region" description="Acidic residues" evidence="1">
    <location>
        <begin position="58"/>
        <end position="71"/>
    </location>
</feature>
<feature type="compositionally biased region" description="Low complexity" evidence="1">
    <location>
        <begin position="303"/>
        <end position="327"/>
    </location>
</feature>
<feature type="compositionally biased region" description="Low complexity" evidence="1">
    <location>
        <begin position="544"/>
        <end position="572"/>
    </location>
</feature>
<dbReference type="OrthoDB" id="3254377at2759"/>
<feature type="compositionally biased region" description="Low complexity" evidence="1">
    <location>
        <begin position="371"/>
        <end position="396"/>
    </location>
</feature>
<gene>
    <name evidence="3" type="ORF">NEOLEDRAFT_594157</name>
</gene>
<evidence type="ECO:0000256" key="1">
    <source>
        <dbReference type="SAM" id="MobiDB-lite"/>
    </source>
</evidence>
<feature type="compositionally biased region" description="Low complexity" evidence="1">
    <location>
        <begin position="579"/>
        <end position="595"/>
    </location>
</feature>
<organism evidence="3 4">
    <name type="scientific">Neolentinus lepideus HHB14362 ss-1</name>
    <dbReference type="NCBI Taxonomy" id="1314782"/>
    <lineage>
        <taxon>Eukaryota</taxon>
        <taxon>Fungi</taxon>
        <taxon>Dikarya</taxon>
        <taxon>Basidiomycota</taxon>
        <taxon>Agaricomycotina</taxon>
        <taxon>Agaricomycetes</taxon>
        <taxon>Gloeophyllales</taxon>
        <taxon>Gloeophyllaceae</taxon>
        <taxon>Neolentinus</taxon>
    </lineage>
</organism>
<keyword evidence="4" id="KW-1185">Reference proteome</keyword>
<proteinExistence type="predicted"/>
<feature type="compositionally biased region" description="Polar residues" evidence="1">
    <location>
        <begin position="208"/>
        <end position="222"/>
    </location>
</feature>
<evidence type="ECO:0000313" key="4">
    <source>
        <dbReference type="Proteomes" id="UP000076761"/>
    </source>
</evidence>
<feature type="compositionally biased region" description="Pro residues" evidence="1">
    <location>
        <begin position="427"/>
        <end position="437"/>
    </location>
</feature>
<dbReference type="AlphaFoldDB" id="A0A165V9F8"/>
<feature type="region of interest" description="Disordered" evidence="1">
    <location>
        <begin position="303"/>
        <end position="332"/>
    </location>
</feature>
<name>A0A165V9F8_9AGAM</name>
<dbReference type="Proteomes" id="UP000076761">
    <property type="component" value="Unassembled WGS sequence"/>
</dbReference>
<feature type="region of interest" description="Disordered" evidence="1">
    <location>
        <begin position="188"/>
        <end position="233"/>
    </location>
</feature>
<feature type="region of interest" description="Disordered" evidence="1">
    <location>
        <begin position="359"/>
        <end position="612"/>
    </location>
</feature>
<evidence type="ECO:0000256" key="2">
    <source>
        <dbReference type="SAM" id="Phobius"/>
    </source>
</evidence>
<evidence type="ECO:0000313" key="3">
    <source>
        <dbReference type="EMBL" id="KZT29366.1"/>
    </source>
</evidence>
<sequence>MNARNSPSLPRYRHRKRTSASRLSSDSVAPLPAYTTPSAQLLWQEAEELPSDRPPDYPDSDADADTEDFESDQAYVRPPLSPPLTSPRRYTHRHSSSRSSRRHPASASDPYLDSLLERSVHALELSNTLLQSSMSTQSSLSTILAADSPIDRSLETRARALSSKIGGDVHEVWMDDLEQITKGVDKLFGDHAPSEEESEAGPSKTDDSATLVSYSLPSTSSIRRPGRGMRRPSLDLRTVIGDGASSDAGHLNYSNHNRSNLVASAPRALTLYVDSTDDPASILLPSTLGLRSSSSAYFREVSSGSTDITASSSRPRPSKPPSLSHSRTVSSDKLDRCIEASSSLSTMTAYDLLSSVAKRNASPPVVRRTSVSECLPSSSSSLSSSLSRRSSHSQVSAPKSRLTSPDPGRRRRSTSRSRSITPRRHYSPPPPHRPMTPPIEELSSASTNASTDSQPDVSRTLQTLRKILDDQPKPPDPHPPTLEPLRKANFLPKSPPPAPASGTSTATASISRLFTKGMHHSSTRPPSPPRHSSLKQRSAPPTPVSASPSLLGIPDSPLSRSSASSGRSTPKRISFAELPESYGSSKPGGSESSKYPSKRGKKKKNKERSDSEGSAGWWASWLLGANGTYGGAGMSMSVERAEERGVAEGAGRGWGGKVRLGFDQTKTKIFGYFRGSLIKARSRRASTALQISLVQSGRTYISLLHLARQKGAHVSIRYLSLLGFALVTTVYDLFIISLTYHRYHRLQSMDSCKLFTISSPRSLLHFPLAVCVITHCILLSQCHSLNCVTKRTDRLVFHDATRNAYLVDWYNILFMGEM</sequence>
<feature type="compositionally biased region" description="Basic and acidic residues" evidence="1">
    <location>
        <begin position="466"/>
        <end position="476"/>
    </location>
</feature>
<feature type="transmembrane region" description="Helical" evidence="2">
    <location>
        <begin position="718"/>
        <end position="741"/>
    </location>
</feature>
<dbReference type="STRING" id="1314782.A0A165V9F8"/>
<keyword evidence="2" id="KW-0812">Transmembrane</keyword>
<feature type="compositionally biased region" description="Low complexity" evidence="1">
    <location>
        <begin position="500"/>
        <end position="509"/>
    </location>
</feature>